<evidence type="ECO:0000313" key="3">
    <source>
        <dbReference type="Proteomes" id="UP000823775"/>
    </source>
</evidence>
<dbReference type="InterPro" id="IPR005174">
    <property type="entry name" value="KIB1-4_b-propeller"/>
</dbReference>
<evidence type="ECO:0000313" key="2">
    <source>
        <dbReference type="EMBL" id="MCD9645090.1"/>
    </source>
</evidence>
<name>A0ABS8VGL8_DATST</name>
<dbReference type="InterPro" id="IPR050942">
    <property type="entry name" value="F-box_BR-signaling"/>
</dbReference>
<comment type="caution">
    <text evidence="2">The sequence shown here is derived from an EMBL/GenBank/DDBJ whole genome shotgun (WGS) entry which is preliminary data.</text>
</comment>
<sequence>MNIQLPPEKDLWALAEEEFPDPKVRVRYQCMNKALLSASPSVTSDYVLVVSYYAQYSFLACWRPGDLGWTDIDINNPDGVSSGQFYCVTYAGEIWSFGVPGPSIPQSIVVKATRLGSTKNRIFQDTRYLVELVDALLIIFRFRDADEESYFETVETSKFESFEIDVDKFELKEINSLGDYAIFVGLNGAICIDSSK</sequence>
<dbReference type="PANTHER" id="PTHR44259">
    <property type="entry name" value="OS07G0183000 PROTEIN-RELATED"/>
    <property type="match status" value="1"/>
</dbReference>
<organism evidence="2 3">
    <name type="scientific">Datura stramonium</name>
    <name type="common">Jimsonweed</name>
    <name type="synonym">Common thornapple</name>
    <dbReference type="NCBI Taxonomy" id="4076"/>
    <lineage>
        <taxon>Eukaryota</taxon>
        <taxon>Viridiplantae</taxon>
        <taxon>Streptophyta</taxon>
        <taxon>Embryophyta</taxon>
        <taxon>Tracheophyta</taxon>
        <taxon>Spermatophyta</taxon>
        <taxon>Magnoliopsida</taxon>
        <taxon>eudicotyledons</taxon>
        <taxon>Gunneridae</taxon>
        <taxon>Pentapetalae</taxon>
        <taxon>asterids</taxon>
        <taxon>lamiids</taxon>
        <taxon>Solanales</taxon>
        <taxon>Solanaceae</taxon>
        <taxon>Solanoideae</taxon>
        <taxon>Datureae</taxon>
        <taxon>Datura</taxon>
    </lineage>
</organism>
<feature type="domain" description="KIB1-4 beta-propeller" evidence="1">
    <location>
        <begin position="3"/>
        <end position="196"/>
    </location>
</feature>
<proteinExistence type="predicted"/>
<protein>
    <recommendedName>
        <fullName evidence="1">KIB1-4 beta-propeller domain-containing protein</fullName>
    </recommendedName>
</protein>
<keyword evidence="3" id="KW-1185">Reference proteome</keyword>
<dbReference type="Pfam" id="PF03478">
    <property type="entry name" value="Beta-prop_KIB1-4"/>
    <property type="match status" value="1"/>
</dbReference>
<dbReference type="EMBL" id="JACEIK010004332">
    <property type="protein sequence ID" value="MCD9645090.1"/>
    <property type="molecule type" value="Genomic_DNA"/>
</dbReference>
<accession>A0ABS8VGL8</accession>
<evidence type="ECO:0000259" key="1">
    <source>
        <dbReference type="Pfam" id="PF03478"/>
    </source>
</evidence>
<gene>
    <name evidence="2" type="ORF">HAX54_033766</name>
</gene>
<dbReference type="Proteomes" id="UP000823775">
    <property type="component" value="Unassembled WGS sequence"/>
</dbReference>
<dbReference type="PANTHER" id="PTHR44259:SF43">
    <property type="entry name" value="DUF295 DOMAIN-CONTAINING PROTEIN"/>
    <property type="match status" value="1"/>
</dbReference>
<reference evidence="2 3" key="1">
    <citation type="journal article" date="2021" name="BMC Genomics">
        <title>Datura genome reveals duplications of psychoactive alkaloid biosynthetic genes and high mutation rate following tissue culture.</title>
        <authorList>
            <person name="Rajewski A."/>
            <person name="Carter-House D."/>
            <person name="Stajich J."/>
            <person name="Litt A."/>
        </authorList>
    </citation>
    <scope>NUCLEOTIDE SEQUENCE [LARGE SCALE GENOMIC DNA]</scope>
    <source>
        <strain evidence="2">AR-01</strain>
    </source>
</reference>